<proteinExistence type="predicted"/>
<dbReference type="Pfam" id="PF09563">
    <property type="entry name" value="RE_LlaJI"/>
    <property type="match status" value="1"/>
</dbReference>
<reference evidence="1 2" key="1">
    <citation type="submission" date="2016-01" db="EMBL/GenBank/DDBJ databases">
        <title>Characterization of the Clostridium difficile lineages that are prevalent in Hong Kong and China.</title>
        <authorList>
            <person name="Kwok J.S.-L."/>
            <person name="Lam W.-Y."/>
            <person name="Ip M."/>
            <person name="Chan T.-F."/>
            <person name="Hawkey P.M."/>
            <person name="Tsui S.K.-W."/>
        </authorList>
    </citation>
    <scope>NUCLEOTIDE SEQUENCE [LARGE SCALE GENOMIC DNA]</scope>
    <source>
        <strain evidence="1 2">300064</strain>
    </source>
</reference>
<dbReference type="Proteomes" id="UP000238081">
    <property type="component" value="Unassembled WGS sequence"/>
</dbReference>
<evidence type="ECO:0000313" key="2">
    <source>
        <dbReference type="Proteomes" id="UP000238081"/>
    </source>
</evidence>
<organism evidence="1 2">
    <name type="scientific">Clostridium butyricum</name>
    <dbReference type="NCBI Taxonomy" id="1492"/>
    <lineage>
        <taxon>Bacteria</taxon>
        <taxon>Bacillati</taxon>
        <taxon>Bacillota</taxon>
        <taxon>Clostridia</taxon>
        <taxon>Eubacteriales</taxon>
        <taxon>Clostridiaceae</taxon>
        <taxon>Clostridium</taxon>
    </lineage>
</organism>
<dbReference type="RefSeq" id="WP_043666682.1">
    <property type="nucleotide sequence ID" value="NZ_JSEG01000026.1"/>
</dbReference>
<evidence type="ECO:0008006" key="3">
    <source>
        <dbReference type="Google" id="ProtNLM"/>
    </source>
</evidence>
<dbReference type="InterPro" id="IPR018579">
    <property type="entry name" value="Restrct_endonuc_II_LlaJI"/>
</dbReference>
<name>A0A2S7FFL5_CLOBU</name>
<comment type="caution">
    <text evidence="1">The sequence shown here is derived from an EMBL/GenBank/DDBJ whole genome shotgun (WGS) entry which is preliminary data.</text>
</comment>
<protein>
    <recommendedName>
        <fullName evidence="3">LlaJI family restriction endonuclease</fullName>
    </recommendedName>
</protein>
<dbReference type="AlphaFoldDB" id="A0A2S7FFL5"/>
<accession>A0A2S7FFL5</accession>
<sequence>MKSSIRKYQEKLFYKKDDIYDFDKLKELEICEEKNGQVTFSVTGIYIISSVVYIIFPCGYNNDNDREDIPIILDLFNILQNEQKINPNECAEIEIQYEGNGELISTAYEIVKDYNENGYVQIQHIIDGINIGGKTNWKKTVQLKNYMINEDGMPVYTDFIGRRLSVNQDALLKSLHMYAVNKCIAMFGFLFGVESEFNEEDIDIPVEKNYAIHYLKNEKNNTFNSRILKVIDLLIQFIESSDKESSNDSTIGVSTKTFYAVWELMCKNVFRDEYNKYVERMPRPYWLEQGKEPEYTEQIPDIVYVNETTLYVLDAKYYNTVKRKPGWHDLVKQYFYEMSLRAVMKELEFSYNVMIIPSEENEVMRFWAVSQVEHILSFGKIIGIKVDMRTVIKDYCYGNRHDYRKILDECLK</sequence>
<dbReference type="EMBL" id="LRDH01000002">
    <property type="protein sequence ID" value="PPV17751.1"/>
    <property type="molecule type" value="Genomic_DNA"/>
</dbReference>
<gene>
    <name evidence="1" type="ORF">AWN73_07035</name>
</gene>
<evidence type="ECO:0000313" key="1">
    <source>
        <dbReference type="EMBL" id="PPV17751.1"/>
    </source>
</evidence>